<reference evidence="1 2" key="1">
    <citation type="journal article" date="2017" name="Int. J. Syst. Evol. Microbiol.">
        <title>Gemmobacter straminiformis sp. nov., isolated from an artificial fountain.</title>
        <authorList>
            <person name="Kang J.Y."/>
            <person name="Kim M.J."/>
            <person name="Chun J."/>
            <person name="Son K.P."/>
            <person name="Jahng K.Y."/>
        </authorList>
    </citation>
    <scope>NUCLEOTIDE SEQUENCE [LARGE SCALE GENOMIC DNA]</scope>
    <source>
        <strain evidence="1 2">CAM-8</strain>
    </source>
</reference>
<dbReference type="PIRSF" id="PIRSF033328">
    <property type="entry name" value="Phest_Mll4975"/>
    <property type="match status" value="1"/>
</dbReference>
<evidence type="ECO:0000313" key="1">
    <source>
        <dbReference type="EMBL" id="MBC2836859.1"/>
    </source>
</evidence>
<dbReference type="InterPro" id="IPR009389">
    <property type="entry name" value="DUF1045"/>
</dbReference>
<proteinExistence type="predicted"/>
<dbReference type="RefSeq" id="WP_185798463.1">
    <property type="nucleotide sequence ID" value="NZ_JACLQD010000004.1"/>
</dbReference>
<dbReference type="Proteomes" id="UP000555411">
    <property type="component" value="Unassembled WGS sequence"/>
</dbReference>
<keyword evidence="2" id="KW-1185">Reference proteome</keyword>
<dbReference type="EMBL" id="JACLQD010000004">
    <property type="protein sequence ID" value="MBC2836859.1"/>
    <property type="molecule type" value="Genomic_DNA"/>
</dbReference>
<organism evidence="1 2">
    <name type="scientific">Paragemmobacter straminiformis</name>
    <dbReference type="NCBI Taxonomy" id="2045119"/>
    <lineage>
        <taxon>Bacteria</taxon>
        <taxon>Pseudomonadati</taxon>
        <taxon>Pseudomonadota</taxon>
        <taxon>Alphaproteobacteria</taxon>
        <taxon>Rhodobacterales</taxon>
        <taxon>Paracoccaceae</taxon>
        <taxon>Paragemmobacter</taxon>
    </lineage>
</organism>
<sequence length="229" mass="25163">MEQFKRYAVYYAPRAGAFAEATASWLGRDVARGVAVAHPDLAGLPDAVARLTEAPRKYGFHGTIRAPFRLADGVTRQELSGAVDDLARRLPRVAFPRLALRVMKGFVALVPEGDDRGLIELGARVVTALDPLRAALTAQEIARRDPARLSERQRELLGLWGYPYVMEEFRFHLTLTGDLPGAQAEAVVGVLWPWIAPVLPEPFVIEDLCLFGEDGTGRFHLVSRHALAG</sequence>
<gene>
    <name evidence="1" type="ORF">H7F16_15175</name>
</gene>
<name>A0A842IBA3_9RHOB</name>
<protein>
    <submittedName>
        <fullName evidence="1">DUF1045 domain-containing protein</fullName>
    </submittedName>
</protein>
<evidence type="ECO:0000313" key="2">
    <source>
        <dbReference type="Proteomes" id="UP000555411"/>
    </source>
</evidence>
<comment type="caution">
    <text evidence="1">The sequence shown here is derived from an EMBL/GenBank/DDBJ whole genome shotgun (WGS) entry which is preliminary data.</text>
</comment>
<dbReference type="AlphaFoldDB" id="A0A842IBA3"/>
<accession>A0A842IBA3</accession>
<dbReference type="Pfam" id="PF06299">
    <property type="entry name" value="DUF1045"/>
    <property type="match status" value="1"/>
</dbReference>